<name>A0A2J6SGN2_9HELO</name>
<organism evidence="1 2">
    <name type="scientific">Hyaloscypha bicolor E</name>
    <dbReference type="NCBI Taxonomy" id="1095630"/>
    <lineage>
        <taxon>Eukaryota</taxon>
        <taxon>Fungi</taxon>
        <taxon>Dikarya</taxon>
        <taxon>Ascomycota</taxon>
        <taxon>Pezizomycotina</taxon>
        <taxon>Leotiomycetes</taxon>
        <taxon>Helotiales</taxon>
        <taxon>Hyaloscyphaceae</taxon>
        <taxon>Hyaloscypha</taxon>
        <taxon>Hyaloscypha bicolor</taxon>
    </lineage>
</organism>
<proteinExistence type="predicted"/>
<reference evidence="1 2" key="1">
    <citation type="submission" date="2016-04" db="EMBL/GenBank/DDBJ databases">
        <title>A degradative enzymes factory behind the ericoid mycorrhizal symbiosis.</title>
        <authorList>
            <consortium name="DOE Joint Genome Institute"/>
            <person name="Martino E."/>
            <person name="Morin E."/>
            <person name="Grelet G."/>
            <person name="Kuo A."/>
            <person name="Kohler A."/>
            <person name="Daghino S."/>
            <person name="Barry K."/>
            <person name="Choi C."/>
            <person name="Cichocki N."/>
            <person name="Clum A."/>
            <person name="Copeland A."/>
            <person name="Hainaut M."/>
            <person name="Haridas S."/>
            <person name="Labutti K."/>
            <person name="Lindquist E."/>
            <person name="Lipzen A."/>
            <person name="Khouja H.-R."/>
            <person name="Murat C."/>
            <person name="Ohm R."/>
            <person name="Olson A."/>
            <person name="Spatafora J."/>
            <person name="Veneault-Fourrey C."/>
            <person name="Henrissat B."/>
            <person name="Grigoriev I."/>
            <person name="Martin F."/>
            <person name="Perotto S."/>
        </authorList>
    </citation>
    <scope>NUCLEOTIDE SEQUENCE [LARGE SCALE GENOMIC DNA]</scope>
    <source>
        <strain evidence="1 2">E</strain>
    </source>
</reference>
<evidence type="ECO:0000313" key="2">
    <source>
        <dbReference type="Proteomes" id="UP000235371"/>
    </source>
</evidence>
<dbReference type="InParanoid" id="A0A2J6SGN2"/>
<evidence type="ECO:0000313" key="1">
    <source>
        <dbReference type="EMBL" id="PMD49909.1"/>
    </source>
</evidence>
<keyword evidence="2" id="KW-1185">Reference proteome</keyword>
<sequence>MCRRHMHCKAEDEWAREYHAESFALPSYPRSHPPPEELIHEERVYGLRSVEIV</sequence>
<protein>
    <submittedName>
        <fullName evidence="1">Uncharacterized protein</fullName>
    </submittedName>
</protein>
<gene>
    <name evidence="1" type="ORF">K444DRAFT_622522</name>
</gene>
<dbReference type="Proteomes" id="UP000235371">
    <property type="component" value="Unassembled WGS sequence"/>
</dbReference>
<accession>A0A2J6SGN2</accession>
<dbReference type="EMBL" id="KZ613919">
    <property type="protein sequence ID" value="PMD49909.1"/>
    <property type="molecule type" value="Genomic_DNA"/>
</dbReference>
<dbReference type="GeneID" id="36590194"/>
<dbReference type="AlphaFoldDB" id="A0A2J6SGN2"/>
<dbReference type="RefSeq" id="XP_024726813.1">
    <property type="nucleotide sequence ID" value="XM_024882117.1"/>
</dbReference>